<evidence type="ECO:0000256" key="4">
    <source>
        <dbReference type="ARBA" id="ARBA00022553"/>
    </source>
</evidence>
<feature type="domain" description="Histidine kinase" evidence="12">
    <location>
        <begin position="662"/>
        <end position="923"/>
    </location>
</feature>
<keyword evidence="14" id="KW-1185">Reference proteome</keyword>
<dbReference type="Proteomes" id="UP001050975">
    <property type="component" value="Unassembled WGS sequence"/>
</dbReference>
<dbReference type="InterPro" id="IPR004358">
    <property type="entry name" value="Sig_transdc_His_kin-like_C"/>
</dbReference>
<keyword evidence="10" id="KW-0175">Coiled coil</keyword>
<keyword evidence="6" id="KW-0547">Nucleotide-binding</keyword>
<dbReference type="Pfam" id="PF01590">
    <property type="entry name" value="GAF"/>
    <property type="match status" value="2"/>
</dbReference>
<dbReference type="Gene3D" id="1.10.287.130">
    <property type="match status" value="1"/>
</dbReference>
<feature type="domain" description="Phytochrome chromophore attachment site" evidence="11">
    <location>
        <begin position="32"/>
        <end position="200"/>
    </location>
</feature>
<dbReference type="GO" id="GO:0009584">
    <property type="term" value="P:detection of visible light"/>
    <property type="evidence" value="ECO:0007669"/>
    <property type="project" value="InterPro"/>
</dbReference>
<name>A0AAV3XFN1_9CYAN</name>
<evidence type="ECO:0000256" key="3">
    <source>
        <dbReference type="ARBA" id="ARBA00012438"/>
    </source>
</evidence>
<feature type="coiled-coil region" evidence="10">
    <location>
        <begin position="616"/>
        <end position="653"/>
    </location>
</feature>
<dbReference type="GO" id="GO:0005524">
    <property type="term" value="F:ATP binding"/>
    <property type="evidence" value="ECO:0007669"/>
    <property type="project" value="UniProtKB-KW"/>
</dbReference>
<accession>A0AAV3XFN1</accession>
<dbReference type="SUPFAM" id="SSF55781">
    <property type="entry name" value="GAF domain-like"/>
    <property type="match status" value="3"/>
</dbReference>
<dbReference type="InterPro" id="IPR036097">
    <property type="entry name" value="HisK_dim/P_sf"/>
</dbReference>
<dbReference type="GO" id="GO:0000155">
    <property type="term" value="F:phosphorelay sensor kinase activity"/>
    <property type="evidence" value="ECO:0007669"/>
    <property type="project" value="InterPro"/>
</dbReference>
<evidence type="ECO:0000256" key="8">
    <source>
        <dbReference type="ARBA" id="ARBA00022840"/>
    </source>
</evidence>
<dbReference type="Pfam" id="PF02518">
    <property type="entry name" value="HATPase_c"/>
    <property type="match status" value="1"/>
</dbReference>
<evidence type="ECO:0000256" key="9">
    <source>
        <dbReference type="ARBA" id="ARBA00023012"/>
    </source>
</evidence>
<dbReference type="CDD" id="cd00082">
    <property type="entry name" value="HisKA"/>
    <property type="match status" value="1"/>
</dbReference>
<protein>
    <recommendedName>
        <fullName evidence="3">histidine kinase</fullName>
        <ecNumber evidence="3">2.7.13.3</ecNumber>
    </recommendedName>
</protein>
<dbReference type="SMART" id="SM00065">
    <property type="entry name" value="GAF"/>
    <property type="match status" value="3"/>
</dbReference>
<evidence type="ECO:0000256" key="2">
    <source>
        <dbReference type="ARBA" id="ARBA00006402"/>
    </source>
</evidence>
<evidence type="ECO:0000313" key="13">
    <source>
        <dbReference type="EMBL" id="GET39172.1"/>
    </source>
</evidence>
<dbReference type="EC" id="2.7.13.3" evidence="3"/>
<dbReference type="InterPro" id="IPR003594">
    <property type="entry name" value="HATPase_dom"/>
</dbReference>
<evidence type="ECO:0000256" key="10">
    <source>
        <dbReference type="SAM" id="Coils"/>
    </source>
</evidence>
<dbReference type="InterPro" id="IPR029016">
    <property type="entry name" value="GAF-like_dom_sf"/>
</dbReference>
<evidence type="ECO:0000256" key="1">
    <source>
        <dbReference type="ARBA" id="ARBA00000085"/>
    </source>
</evidence>
<dbReference type="AlphaFoldDB" id="A0AAV3XFN1"/>
<keyword evidence="4" id="KW-0597">Phosphoprotein</keyword>
<comment type="similarity">
    <text evidence="2">In the N-terminal section; belongs to the phytochrome family.</text>
</comment>
<dbReference type="SUPFAM" id="SSF55874">
    <property type="entry name" value="ATPase domain of HSP90 chaperone/DNA topoisomerase II/histidine kinase"/>
    <property type="match status" value="1"/>
</dbReference>
<comment type="caution">
    <text evidence="13">The sequence shown here is derived from an EMBL/GenBank/DDBJ whole genome shotgun (WGS) entry which is preliminary data.</text>
</comment>
<organism evidence="13 14">
    <name type="scientific">Microseira wollei NIES-4236</name>
    <dbReference type="NCBI Taxonomy" id="2530354"/>
    <lineage>
        <taxon>Bacteria</taxon>
        <taxon>Bacillati</taxon>
        <taxon>Cyanobacteriota</taxon>
        <taxon>Cyanophyceae</taxon>
        <taxon>Oscillatoriophycideae</taxon>
        <taxon>Aerosakkonematales</taxon>
        <taxon>Aerosakkonemataceae</taxon>
        <taxon>Microseira</taxon>
    </lineage>
</organism>
<sequence>MNLTGKNQEMQPGINQETLLHRMTNRIRQSLELQEILTSTVAEIRDFLATDRVMVYRFNNDSSGEVIAESIDGNRLPSLKGLNFPADDIPPEAREMFLLARQRTIVDVTTQQIGLSPLDCPETGRPHAGEHICYRSVDPCHAAYLTAMGVQSSFIVPILHYDIGDAQAKPQLWGLLVSHHSEQRRISAAEVEVVQRVVDQVSIAIAQSNLLSSTRSRAMREATVNRVATLLHDCPTIEFQAALQATVAVFGGAGGRLYIQAPATDAEVANSTEVEVYTWGEGPELEKLGLGEPLEQHPDWQEVSGYCETARGIRPCAIADLYKAARCDAIAPSFADTQIRGLLVVPLEYRQQFLGYLSIFRKEIDTETLWAGQFDPDARQQFPRLSFEAWRQLKKGQAREWTQEEIELATALGNQFAMAVQQYQLYQQVQRLNSDLELQVQKRTAQLQQSLDFAKVLKQVTDQIRSTLESKTILQTIVREVRALLDTDRVLIYQFTEETQGEVVVEAIAGNWPSVLGVKAPKDCFPPEYVPSYKNGRVGAIEDAANANIAACHAEFLQSIQVQADLIVPIKRGDDLWGLLIAHSCRAPRVWTAAEIEVLQQLADQAAIAILQAELYEQSRDLALKEQAKAQQLEAALDELQHTQSQLIQTEKMSSLGQLVAGVAHEINNPVNFISGNINYASEYTQDLLDLLHLYQKYYPEPHPEICDRIAEIELDFLEEDLIKLLASMKVGTDRIRQLVLSLRNFSRLDESERKPVDIHEGIESTLLILQHRLKPKAGHPGIQIIKDYGNLPPVECYASQLNQVFMNILSNAIDALEQSAVSARSHSVQGQKTGTPKIQISTQVIDREKVRICIADNGSGMPPHVQARIFDPFFTTKPVGQGTGLGLAISYQIVVEKHKGLLQCLSQPGRGTQFQIEIPLRASVLASTGNRQSAGEQVSG</sequence>
<dbReference type="PROSITE" id="PS50109">
    <property type="entry name" value="HIS_KIN"/>
    <property type="match status" value="1"/>
</dbReference>
<evidence type="ECO:0000313" key="14">
    <source>
        <dbReference type="Proteomes" id="UP001050975"/>
    </source>
</evidence>
<keyword evidence="9" id="KW-0902">Two-component regulatory system</keyword>
<dbReference type="SMART" id="SM00387">
    <property type="entry name" value="HATPase_c"/>
    <property type="match status" value="1"/>
</dbReference>
<evidence type="ECO:0000256" key="7">
    <source>
        <dbReference type="ARBA" id="ARBA00022777"/>
    </source>
</evidence>
<evidence type="ECO:0000259" key="12">
    <source>
        <dbReference type="PROSITE" id="PS50109"/>
    </source>
</evidence>
<dbReference type="InterPro" id="IPR005467">
    <property type="entry name" value="His_kinase_dom"/>
</dbReference>
<dbReference type="InterPro" id="IPR036890">
    <property type="entry name" value="HATPase_C_sf"/>
</dbReference>
<dbReference type="PANTHER" id="PTHR43065">
    <property type="entry name" value="SENSOR HISTIDINE KINASE"/>
    <property type="match status" value="1"/>
</dbReference>
<dbReference type="InterPro" id="IPR003018">
    <property type="entry name" value="GAF"/>
</dbReference>
<dbReference type="RefSeq" id="WP_226584238.1">
    <property type="nucleotide sequence ID" value="NZ_BLAY01000060.1"/>
</dbReference>
<dbReference type="PANTHER" id="PTHR43065:SF10">
    <property type="entry name" value="PEROXIDE STRESS-ACTIVATED HISTIDINE KINASE MAK3"/>
    <property type="match status" value="1"/>
</dbReference>
<evidence type="ECO:0000256" key="5">
    <source>
        <dbReference type="ARBA" id="ARBA00022679"/>
    </source>
</evidence>
<keyword evidence="8" id="KW-0067">ATP-binding</keyword>
<feature type="domain" description="Phytochrome chromophore attachment site" evidence="11">
    <location>
        <begin position="469"/>
        <end position="605"/>
    </location>
</feature>
<proteinExistence type="inferred from homology"/>
<dbReference type="InterPro" id="IPR003661">
    <property type="entry name" value="HisK_dim/P_dom"/>
</dbReference>
<reference evidence="13" key="1">
    <citation type="submission" date="2019-10" db="EMBL/GenBank/DDBJ databases">
        <title>Draft genome sequece of Microseira wollei NIES-4236.</title>
        <authorList>
            <person name="Yamaguchi H."/>
            <person name="Suzuki S."/>
            <person name="Kawachi M."/>
        </authorList>
    </citation>
    <scope>NUCLEOTIDE SEQUENCE</scope>
    <source>
        <strain evidence="13">NIES-4236</strain>
    </source>
</reference>
<dbReference type="EMBL" id="BLAY01000060">
    <property type="protein sequence ID" value="GET39172.1"/>
    <property type="molecule type" value="Genomic_DNA"/>
</dbReference>
<comment type="catalytic activity">
    <reaction evidence="1">
        <text>ATP + protein L-histidine = ADP + protein N-phospho-L-histidine.</text>
        <dbReference type="EC" id="2.7.13.3"/>
    </reaction>
</comment>
<evidence type="ECO:0000259" key="11">
    <source>
        <dbReference type="PROSITE" id="PS50046"/>
    </source>
</evidence>
<dbReference type="PRINTS" id="PR00344">
    <property type="entry name" value="BCTRLSENSOR"/>
</dbReference>
<evidence type="ECO:0000256" key="6">
    <source>
        <dbReference type="ARBA" id="ARBA00022741"/>
    </source>
</evidence>
<dbReference type="Gene3D" id="3.30.565.10">
    <property type="entry name" value="Histidine kinase-like ATPase, C-terminal domain"/>
    <property type="match status" value="1"/>
</dbReference>
<dbReference type="SUPFAM" id="SSF47384">
    <property type="entry name" value="Homodimeric domain of signal transducing histidine kinase"/>
    <property type="match status" value="1"/>
</dbReference>
<dbReference type="Pfam" id="PF00360">
    <property type="entry name" value="PHY"/>
    <property type="match status" value="1"/>
</dbReference>
<dbReference type="InterPro" id="IPR016132">
    <property type="entry name" value="Phyto_chromo_attachment"/>
</dbReference>
<dbReference type="GO" id="GO:0006355">
    <property type="term" value="P:regulation of DNA-templated transcription"/>
    <property type="evidence" value="ECO:0007669"/>
    <property type="project" value="InterPro"/>
</dbReference>
<dbReference type="PROSITE" id="PS50046">
    <property type="entry name" value="PHYTOCHROME_2"/>
    <property type="match status" value="2"/>
</dbReference>
<gene>
    <name evidence="13" type="ORF">MiSe_39360</name>
</gene>
<keyword evidence="7 13" id="KW-0418">Kinase</keyword>
<dbReference type="SMART" id="SM00388">
    <property type="entry name" value="HisKA"/>
    <property type="match status" value="1"/>
</dbReference>
<dbReference type="Gene3D" id="3.30.450.40">
    <property type="match status" value="3"/>
</dbReference>
<dbReference type="InterPro" id="IPR013515">
    <property type="entry name" value="Phytochrome_cen-reg"/>
</dbReference>
<keyword evidence="5" id="KW-0808">Transferase</keyword>